<feature type="non-terminal residue" evidence="1">
    <location>
        <position position="32"/>
    </location>
</feature>
<dbReference type="AlphaFoldDB" id="A0A1A8HFX8"/>
<reference evidence="1" key="2">
    <citation type="submission" date="2016-06" db="EMBL/GenBank/DDBJ databases">
        <title>The genome of a short-lived fish provides insights into sex chromosome evolution and the genetic control of aging.</title>
        <authorList>
            <person name="Reichwald K."/>
            <person name="Felder M."/>
            <person name="Petzold A."/>
            <person name="Koch P."/>
            <person name="Groth M."/>
            <person name="Platzer M."/>
        </authorList>
    </citation>
    <scope>NUCLEOTIDE SEQUENCE</scope>
    <source>
        <tissue evidence="1">Brain</tissue>
    </source>
</reference>
<gene>
    <name evidence="1" type="primary">Nfu_g_1_024098</name>
</gene>
<dbReference type="EMBL" id="HAEC01013358">
    <property type="protein sequence ID" value="SBQ81575.1"/>
    <property type="molecule type" value="Transcribed_RNA"/>
</dbReference>
<accession>A0A1A8HFX8</accession>
<name>A0A1A8HFX8_9TELE</name>
<organism evidence="1">
    <name type="scientific">Nothobranchius korthausae</name>
    <dbReference type="NCBI Taxonomy" id="1143690"/>
    <lineage>
        <taxon>Eukaryota</taxon>
        <taxon>Metazoa</taxon>
        <taxon>Chordata</taxon>
        <taxon>Craniata</taxon>
        <taxon>Vertebrata</taxon>
        <taxon>Euteleostomi</taxon>
        <taxon>Actinopterygii</taxon>
        <taxon>Neopterygii</taxon>
        <taxon>Teleostei</taxon>
        <taxon>Neoteleostei</taxon>
        <taxon>Acanthomorphata</taxon>
        <taxon>Ovalentaria</taxon>
        <taxon>Atherinomorphae</taxon>
        <taxon>Cyprinodontiformes</taxon>
        <taxon>Nothobranchiidae</taxon>
        <taxon>Nothobranchius</taxon>
    </lineage>
</organism>
<sequence length="32" mass="3574">SAVKWNGVSSWSSKSLPPYYKVVLTPYTLTLT</sequence>
<feature type="non-terminal residue" evidence="1">
    <location>
        <position position="1"/>
    </location>
</feature>
<reference evidence="1" key="1">
    <citation type="submission" date="2016-05" db="EMBL/GenBank/DDBJ databases">
        <authorList>
            <person name="Lavstsen T."/>
            <person name="Jespersen J.S."/>
        </authorList>
    </citation>
    <scope>NUCLEOTIDE SEQUENCE</scope>
    <source>
        <tissue evidence="1">Brain</tissue>
    </source>
</reference>
<proteinExistence type="predicted"/>
<protein>
    <submittedName>
        <fullName evidence="1">Uncharacterized protein</fullName>
    </submittedName>
</protein>
<evidence type="ECO:0000313" key="1">
    <source>
        <dbReference type="EMBL" id="SBQ81575.1"/>
    </source>
</evidence>